<dbReference type="Proteomes" id="UP000297245">
    <property type="component" value="Unassembled WGS sequence"/>
</dbReference>
<name>A0A4S8LBC8_DENBC</name>
<dbReference type="AlphaFoldDB" id="A0A4S8LBC8"/>
<protein>
    <submittedName>
        <fullName evidence="2">Uncharacterized protein</fullName>
    </submittedName>
</protein>
<organism evidence="2 3">
    <name type="scientific">Dendrothele bispora (strain CBS 962.96)</name>
    <dbReference type="NCBI Taxonomy" id="1314807"/>
    <lineage>
        <taxon>Eukaryota</taxon>
        <taxon>Fungi</taxon>
        <taxon>Dikarya</taxon>
        <taxon>Basidiomycota</taxon>
        <taxon>Agaricomycotina</taxon>
        <taxon>Agaricomycetes</taxon>
        <taxon>Agaricomycetidae</taxon>
        <taxon>Agaricales</taxon>
        <taxon>Agaricales incertae sedis</taxon>
        <taxon>Dendrothele</taxon>
    </lineage>
</organism>
<reference evidence="2 3" key="1">
    <citation type="journal article" date="2019" name="Nat. Ecol. Evol.">
        <title>Megaphylogeny resolves global patterns of mushroom evolution.</title>
        <authorList>
            <person name="Varga T."/>
            <person name="Krizsan K."/>
            <person name="Foldi C."/>
            <person name="Dima B."/>
            <person name="Sanchez-Garcia M."/>
            <person name="Sanchez-Ramirez S."/>
            <person name="Szollosi G.J."/>
            <person name="Szarkandi J.G."/>
            <person name="Papp V."/>
            <person name="Albert L."/>
            <person name="Andreopoulos W."/>
            <person name="Angelini C."/>
            <person name="Antonin V."/>
            <person name="Barry K.W."/>
            <person name="Bougher N.L."/>
            <person name="Buchanan P."/>
            <person name="Buyck B."/>
            <person name="Bense V."/>
            <person name="Catcheside P."/>
            <person name="Chovatia M."/>
            <person name="Cooper J."/>
            <person name="Damon W."/>
            <person name="Desjardin D."/>
            <person name="Finy P."/>
            <person name="Geml J."/>
            <person name="Haridas S."/>
            <person name="Hughes K."/>
            <person name="Justo A."/>
            <person name="Karasinski D."/>
            <person name="Kautmanova I."/>
            <person name="Kiss B."/>
            <person name="Kocsube S."/>
            <person name="Kotiranta H."/>
            <person name="LaButti K.M."/>
            <person name="Lechner B.E."/>
            <person name="Liimatainen K."/>
            <person name="Lipzen A."/>
            <person name="Lukacs Z."/>
            <person name="Mihaltcheva S."/>
            <person name="Morgado L.N."/>
            <person name="Niskanen T."/>
            <person name="Noordeloos M.E."/>
            <person name="Ohm R.A."/>
            <person name="Ortiz-Santana B."/>
            <person name="Ovrebo C."/>
            <person name="Racz N."/>
            <person name="Riley R."/>
            <person name="Savchenko A."/>
            <person name="Shiryaev A."/>
            <person name="Soop K."/>
            <person name="Spirin V."/>
            <person name="Szebenyi C."/>
            <person name="Tomsovsky M."/>
            <person name="Tulloss R.E."/>
            <person name="Uehling J."/>
            <person name="Grigoriev I.V."/>
            <person name="Vagvolgyi C."/>
            <person name="Papp T."/>
            <person name="Martin F.M."/>
            <person name="Miettinen O."/>
            <person name="Hibbett D.S."/>
            <person name="Nagy L.G."/>
        </authorList>
    </citation>
    <scope>NUCLEOTIDE SEQUENCE [LARGE SCALE GENOMIC DNA]</scope>
    <source>
        <strain evidence="2 3">CBS 962.96</strain>
    </source>
</reference>
<feature type="region of interest" description="Disordered" evidence="1">
    <location>
        <begin position="70"/>
        <end position="90"/>
    </location>
</feature>
<dbReference type="OrthoDB" id="775356at2759"/>
<proteinExistence type="predicted"/>
<gene>
    <name evidence="2" type="ORF">K435DRAFT_868583</name>
</gene>
<dbReference type="EMBL" id="ML179511">
    <property type="protein sequence ID" value="THU86124.1"/>
    <property type="molecule type" value="Genomic_DNA"/>
</dbReference>
<keyword evidence="3" id="KW-1185">Reference proteome</keyword>
<evidence type="ECO:0000313" key="2">
    <source>
        <dbReference type="EMBL" id="THU86124.1"/>
    </source>
</evidence>
<sequence>MFVDSKVNVQSYSQPNLGHLPLVIPFLPTLSCFSPQAFTAARLQARGLPIFLCITLAFQNPSLLSATTCSSTTTSYPDHPGSPGSINSHRLINRNTNRYGVTTLFSMAAEQDVAVEDDLARDLKGKILLHPKRTLSSKGMSAILTHGSLLFRTDEQREVEQTLEEVDPTEGHHPDDCKLQQYSNLFLLQSGPCHVAALCRFLSTIASLSDCCGRDAPLLEQTPSERPLPKTQIASLMSGEQQPHSGTHRIHQNEQRVGSQVTPSPNSFKSNTVQGHVGPTGSQVALAPVAPLLTPVAPLLTSRKDSLVVTPPRTSGIDNLTLLTLNTALDSDPLWLHTPISPVVDALTTRDITFAVR</sequence>
<evidence type="ECO:0000256" key="1">
    <source>
        <dbReference type="SAM" id="MobiDB-lite"/>
    </source>
</evidence>
<evidence type="ECO:0000313" key="3">
    <source>
        <dbReference type="Proteomes" id="UP000297245"/>
    </source>
</evidence>
<accession>A0A4S8LBC8</accession>